<protein>
    <submittedName>
        <fullName evidence="1">Lysine-N-methylase</fullName>
    </submittedName>
</protein>
<dbReference type="EMBL" id="FOJI01000027">
    <property type="protein sequence ID" value="SEW45805.1"/>
    <property type="molecule type" value="Genomic_DNA"/>
</dbReference>
<dbReference type="GO" id="GO:0008168">
    <property type="term" value="F:methyltransferase activity"/>
    <property type="evidence" value="ECO:0007669"/>
    <property type="project" value="UniProtKB-KW"/>
</dbReference>
<dbReference type="NCBIfam" id="NF038110">
    <property type="entry name" value="Lys_methyl_FliB"/>
    <property type="match status" value="1"/>
</dbReference>
<sequence length="375" mass="44073">MNNILKVEFYDDFSCIADGCSFTCCQGWEIIVDIDTYNKWKSDEMKFGYILKNIKTKKVNNEIQYFIKMGQKMHCPFLDKKGLCDIVIKCGEECLSNACSLFPRLENVFGNLKECSLSCACPTVVDLINNIDGKLKLTFEGDEKLWDDISIEYRIREVMINTLQNSEFSLNDSILIIFNMLLFIKREPAITEDIINNFKDKKYLLLLIDSWSEIELDNEDSCNEINELFIDIVLNYKKVKSFSEYLKDISYLAEDGEVGRSHIEWNDFKKVFAQYDKLIENCIVSKVFGNCISDNIDDSIKSFQVVITEYIMVKYSAFLRWLINEKKEIYFHDIQDYIVIYSRIIEHNTDGIIEFWKDNFDEAIWEVGYMFLLIN</sequence>
<accession>A0A1I0RWA7</accession>
<keyword evidence="2" id="KW-1185">Reference proteome</keyword>
<dbReference type="AlphaFoldDB" id="A0A1I0RWA7"/>
<evidence type="ECO:0000313" key="1">
    <source>
        <dbReference type="EMBL" id="SEW45805.1"/>
    </source>
</evidence>
<dbReference type="OrthoDB" id="86584at2"/>
<keyword evidence="1" id="KW-0808">Transferase</keyword>
<dbReference type="GO" id="GO:0032259">
    <property type="term" value="P:methylation"/>
    <property type="evidence" value="ECO:0007669"/>
    <property type="project" value="UniProtKB-KW"/>
</dbReference>
<name>A0A1I0RWA7_9FIRM</name>
<dbReference type="Proteomes" id="UP000199701">
    <property type="component" value="Unassembled WGS sequence"/>
</dbReference>
<keyword evidence="1" id="KW-0489">Methyltransferase</keyword>
<evidence type="ECO:0000313" key="2">
    <source>
        <dbReference type="Proteomes" id="UP000199701"/>
    </source>
</evidence>
<dbReference type="RefSeq" id="WP_092458136.1">
    <property type="nucleotide sequence ID" value="NZ_FOJI01000027.1"/>
</dbReference>
<gene>
    <name evidence="1" type="ORF">SAMN05421659_12711</name>
</gene>
<dbReference type="STRING" id="99656.SAMN05421659_12711"/>
<reference evidence="1 2" key="1">
    <citation type="submission" date="2016-10" db="EMBL/GenBank/DDBJ databases">
        <authorList>
            <person name="de Groot N.N."/>
        </authorList>
    </citation>
    <scope>NUCLEOTIDE SEQUENCE [LARGE SCALE GENOMIC DNA]</scope>
    <source>
        <strain evidence="1 2">DSM 9179</strain>
    </source>
</reference>
<proteinExistence type="predicted"/>
<organism evidence="1 2">
    <name type="scientific">[Clostridium] fimetarium</name>
    <dbReference type="NCBI Taxonomy" id="99656"/>
    <lineage>
        <taxon>Bacteria</taxon>
        <taxon>Bacillati</taxon>
        <taxon>Bacillota</taxon>
        <taxon>Clostridia</taxon>
        <taxon>Lachnospirales</taxon>
        <taxon>Lachnospiraceae</taxon>
    </lineage>
</organism>